<evidence type="ECO:0000256" key="2">
    <source>
        <dbReference type="SAM" id="MobiDB-lite"/>
    </source>
</evidence>
<sequence length="272" mass="30130">MVQVPTPPASRLGSEDSAAAKPVDDQSELLQSLDELLEQYLHLLDRQQKLQSGLAKELSSKGFLALAHANYTCPPGRRYGADYYDERMKATRKMSVRSCYCEMKRTEADVCGINSSIQTEPEIDAAEDTTSSQSSHETEYKFLLERVVKVESQEKTDEKDEKIASFEDSQSEAEATPQNNEGNTNKSDESPSAESKAPKKKFHSNDPLHWYGILVPPSLRNAQRSFTAAVEGQVPELAGVVVEMRALEHKIAELRTEIGVEPLEEASPGKPS</sequence>
<dbReference type="GO" id="GO:1990871">
    <property type="term" value="C:Vma12-Vma22 assembly complex"/>
    <property type="evidence" value="ECO:0007669"/>
    <property type="project" value="TreeGrafter"/>
</dbReference>
<dbReference type="InterPro" id="IPR040357">
    <property type="entry name" value="Vma22/CCDC115"/>
</dbReference>
<protein>
    <recommendedName>
        <fullName evidence="1">Vacuolar ATPase assembly protein VMA22</fullName>
    </recommendedName>
</protein>
<dbReference type="PANTHER" id="PTHR31996">
    <property type="entry name" value="COILED-COIL DOMAIN-CONTAINING PROTEIN 115"/>
    <property type="match status" value="1"/>
</dbReference>
<dbReference type="PANTHER" id="PTHR31996:SF2">
    <property type="entry name" value="COILED-COIL DOMAIN-CONTAINING PROTEIN 115"/>
    <property type="match status" value="1"/>
</dbReference>
<evidence type="ECO:0000313" key="3">
    <source>
        <dbReference type="EMBL" id="KAJ5110817.1"/>
    </source>
</evidence>
<feature type="compositionally biased region" description="Polar residues" evidence="2">
    <location>
        <begin position="172"/>
        <end position="185"/>
    </location>
</feature>
<dbReference type="GO" id="GO:0070072">
    <property type="term" value="P:vacuolar proton-transporting V-type ATPase complex assembly"/>
    <property type="evidence" value="ECO:0007669"/>
    <property type="project" value="InterPro"/>
</dbReference>
<evidence type="ECO:0000256" key="1">
    <source>
        <dbReference type="ARBA" id="ARBA00093634"/>
    </source>
</evidence>
<feature type="compositionally biased region" description="Basic and acidic residues" evidence="2">
    <location>
        <begin position="153"/>
        <end position="165"/>
    </location>
</feature>
<dbReference type="RefSeq" id="XP_056478887.1">
    <property type="nucleotide sequence ID" value="XM_056613846.1"/>
</dbReference>
<dbReference type="AlphaFoldDB" id="A0A9W9G2F6"/>
<accession>A0A9W9G2F6</accession>
<name>A0A9W9G2F6_9EURO</name>
<feature type="region of interest" description="Disordered" evidence="2">
    <location>
        <begin position="1"/>
        <end position="25"/>
    </location>
</feature>
<evidence type="ECO:0000313" key="4">
    <source>
        <dbReference type="Proteomes" id="UP001149074"/>
    </source>
</evidence>
<feature type="region of interest" description="Disordered" evidence="2">
    <location>
        <begin position="153"/>
        <end position="206"/>
    </location>
</feature>
<comment type="caution">
    <text evidence="3">The sequence shown here is derived from an EMBL/GenBank/DDBJ whole genome shotgun (WGS) entry which is preliminary data.</text>
</comment>
<dbReference type="OrthoDB" id="408631at2759"/>
<dbReference type="EMBL" id="JAPQKI010000002">
    <property type="protein sequence ID" value="KAJ5110817.1"/>
    <property type="molecule type" value="Genomic_DNA"/>
</dbReference>
<gene>
    <name evidence="3" type="ORF">N7532_001352</name>
</gene>
<organism evidence="3 4">
    <name type="scientific">Penicillium argentinense</name>
    <dbReference type="NCBI Taxonomy" id="1131581"/>
    <lineage>
        <taxon>Eukaryota</taxon>
        <taxon>Fungi</taxon>
        <taxon>Dikarya</taxon>
        <taxon>Ascomycota</taxon>
        <taxon>Pezizomycotina</taxon>
        <taxon>Eurotiomycetes</taxon>
        <taxon>Eurotiomycetidae</taxon>
        <taxon>Eurotiales</taxon>
        <taxon>Aspergillaceae</taxon>
        <taxon>Penicillium</taxon>
    </lineage>
</organism>
<dbReference type="Pfam" id="PF21730">
    <property type="entry name" value="Vma22_CCDC115"/>
    <property type="match status" value="2"/>
</dbReference>
<dbReference type="GeneID" id="81352825"/>
<dbReference type="GO" id="GO:0051082">
    <property type="term" value="F:unfolded protein binding"/>
    <property type="evidence" value="ECO:0007669"/>
    <property type="project" value="TreeGrafter"/>
</dbReference>
<dbReference type="Proteomes" id="UP001149074">
    <property type="component" value="Unassembled WGS sequence"/>
</dbReference>
<reference evidence="3" key="1">
    <citation type="submission" date="2022-11" db="EMBL/GenBank/DDBJ databases">
        <authorList>
            <person name="Petersen C."/>
        </authorList>
    </citation>
    <scope>NUCLEOTIDE SEQUENCE</scope>
    <source>
        <strain evidence="3">IBT 30761</strain>
    </source>
</reference>
<keyword evidence="4" id="KW-1185">Reference proteome</keyword>
<proteinExistence type="predicted"/>
<reference evidence="3" key="2">
    <citation type="journal article" date="2023" name="IMA Fungus">
        <title>Comparative genomic study of the Penicillium genus elucidates a diverse pangenome and 15 lateral gene transfer events.</title>
        <authorList>
            <person name="Petersen C."/>
            <person name="Sorensen T."/>
            <person name="Nielsen M.R."/>
            <person name="Sondergaard T.E."/>
            <person name="Sorensen J.L."/>
            <person name="Fitzpatrick D.A."/>
            <person name="Frisvad J.C."/>
            <person name="Nielsen K.L."/>
        </authorList>
    </citation>
    <scope>NUCLEOTIDE SEQUENCE</scope>
    <source>
        <strain evidence="3">IBT 30761</strain>
    </source>
</reference>